<sequence length="374" mass="41692">MGGATAILGVELCAPLLMLCWLCCWPDDGNSDTSSGKHPKKPVITNGYKKQPLSAHRSHEEIRSRRKSHHENREDDNRYHSAPSIIDEVVHRRDWERSTKDLHIPLNPVTALSSNTLAPNYEQIVNVGHVTHSKHKSDEEIIGRPCKKHYTNIKTSRNKKSEAPETSRKELTADDIKDEDVSELTSNVSNFYIGDSSCMLNKENIREDKEGNAEDRKRFKGKDVKQSLNESIKFRDRPRNILGPLTEFQVSGVFEMEDPPDIDRSGAVHHFEERSNYCDTPSVPYSPLPVEGTVSPIAPLAMGAGEGGEGGGSRRRLRGRHASAGDVLAPALRPHSAALSESDLDFDLECCDEPPPAYDELQMIAISQRKETAI</sequence>
<name>A0A8S3X7L3_PARAO</name>
<keyword evidence="4" id="KW-1185">Reference proteome</keyword>
<gene>
    <name evidence="3" type="ORF">PAPOLLO_LOCUS14815</name>
</gene>
<dbReference type="AlphaFoldDB" id="A0A8S3X7L3"/>
<comment type="caution">
    <text evidence="3">The sequence shown here is derived from an EMBL/GenBank/DDBJ whole genome shotgun (WGS) entry which is preliminary data.</text>
</comment>
<protein>
    <submittedName>
        <fullName evidence="3">(apollo) hypothetical protein</fullName>
    </submittedName>
</protein>
<proteinExistence type="predicted"/>
<keyword evidence="2" id="KW-0732">Signal</keyword>
<evidence type="ECO:0000256" key="1">
    <source>
        <dbReference type="SAM" id="MobiDB-lite"/>
    </source>
</evidence>
<evidence type="ECO:0000313" key="4">
    <source>
        <dbReference type="Proteomes" id="UP000691718"/>
    </source>
</evidence>
<organism evidence="3 4">
    <name type="scientific">Parnassius apollo</name>
    <name type="common">Apollo butterfly</name>
    <name type="synonym">Papilio apollo</name>
    <dbReference type="NCBI Taxonomy" id="110799"/>
    <lineage>
        <taxon>Eukaryota</taxon>
        <taxon>Metazoa</taxon>
        <taxon>Ecdysozoa</taxon>
        <taxon>Arthropoda</taxon>
        <taxon>Hexapoda</taxon>
        <taxon>Insecta</taxon>
        <taxon>Pterygota</taxon>
        <taxon>Neoptera</taxon>
        <taxon>Endopterygota</taxon>
        <taxon>Lepidoptera</taxon>
        <taxon>Glossata</taxon>
        <taxon>Ditrysia</taxon>
        <taxon>Papilionoidea</taxon>
        <taxon>Papilionidae</taxon>
        <taxon>Parnassiinae</taxon>
        <taxon>Parnassini</taxon>
        <taxon>Parnassius</taxon>
        <taxon>Parnassius</taxon>
    </lineage>
</organism>
<reference evidence="3" key="1">
    <citation type="submission" date="2021-04" db="EMBL/GenBank/DDBJ databases">
        <authorList>
            <person name="Tunstrom K."/>
        </authorList>
    </citation>
    <scope>NUCLEOTIDE SEQUENCE</scope>
</reference>
<feature type="region of interest" description="Disordered" evidence="1">
    <location>
        <begin position="32"/>
        <end position="80"/>
    </location>
</feature>
<accession>A0A8S3X7L3</accession>
<evidence type="ECO:0000256" key="2">
    <source>
        <dbReference type="SAM" id="SignalP"/>
    </source>
</evidence>
<feature type="chain" id="PRO_5035784770" evidence="2">
    <location>
        <begin position="32"/>
        <end position="374"/>
    </location>
</feature>
<evidence type="ECO:0000313" key="3">
    <source>
        <dbReference type="EMBL" id="CAG5006813.1"/>
    </source>
</evidence>
<dbReference type="EMBL" id="CAJQZP010000984">
    <property type="protein sequence ID" value="CAG5006813.1"/>
    <property type="molecule type" value="Genomic_DNA"/>
</dbReference>
<dbReference type="Proteomes" id="UP000691718">
    <property type="component" value="Unassembled WGS sequence"/>
</dbReference>
<dbReference type="OrthoDB" id="7483412at2759"/>
<feature type="signal peptide" evidence="2">
    <location>
        <begin position="1"/>
        <end position="31"/>
    </location>
</feature>